<evidence type="ECO:0000313" key="1">
    <source>
        <dbReference type="EMBL" id="ASN70286.1"/>
    </source>
</evidence>
<dbReference type="EMBL" id="MF417904">
    <property type="protein sequence ID" value="ASN70286.1"/>
    <property type="molecule type" value="Genomic_DNA"/>
</dbReference>
<accession>A0A2H4JCM6</accession>
<gene>
    <name evidence="1" type="ORF">10S9_32</name>
</gene>
<organism evidence="1">
    <name type="scientific">uncultured Caudovirales phage</name>
    <dbReference type="NCBI Taxonomy" id="2100421"/>
    <lineage>
        <taxon>Viruses</taxon>
        <taxon>Duplodnaviria</taxon>
        <taxon>Heunggongvirae</taxon>
        <taxon>Uroviricota</taxon>
        <taxon>Caudoviricetes</taxon>
        <taxon>Peduoviridae</taxon>
        <taxon>Maltschvirus</taxon>
        <taxon>Maltschvirus maltsch</taxon>
    </lineage>
</organism>
<sequence>MPINTLATATLFQNTLDKVAIQEAVTGWMDSNAGQVIYNGGAEVKIPKMTVQGMGDYDRDNGYQQGSVTLSYQTRAMTQDRGRKFQLDPMDINENNFVTTAAAVMGEFQRMYVVPEIDAYRISKIATETIAANEAGMVSYGYTPGTANTSALRKVKEGIKAIRDMGYNGPLVCHATADFIMELELELAGKISAVTFSKGGIDTQVPAVDGVPFISTPANRMYTAITIYDGKTPGQEKGGYVKGTTAKSVNFMICPRTTPIAVTKQDIMRIFDPTINQKLNAWQMDYRRFHDIWVLDNKVNSVYLSIKEEKE</sequence>
<protein>
    <submittedName>
        <fullName evidence="1">Putative capsid protein</fullName>
    </submittedName>
</protein>
<reference evidence="1" key="1">
    <citation type="submission" date="2017-06" db="EMBL/GenBank/DDBJ databases">
        <title>Novel phages from South African skin metaviromes.</title>
        <authorList>
            <person name="van Zyl L.J."/>
            <person name="Abrahams Y."/>
            <person name="Stander E.A."/>
            <person name="Kirby B.M."/>
            <person name="Clavaud C."/>
            <person name="Farcet C."/>
            <person name="Breton L."/>
            <person name="Trindade M.I."/>
        </authorList>
    </citation>
    <scope>NUCLEOTIDE SEQUENCE</scope>
</reference>
<proteinExistence type="predicted"/>
<name>A0A2H4JCM6_9CAUD</name>